<feature type="compositionally biased region" description="Gly residues" evidence="1">
    <location>
        <begin position="69"/>
        <end position="79"/>
    </location>
</feature>
<keyword evidence="2" id="KW-0472">Membrane</keyword>
<evidence type="ECO:0000313" key="3">
    <source>
        <dbReference type="EMBL" id="GEL19122.1"/>
    </source>
</evidence>
<gene>
    <name evidence="3" type="ORF">PA7_29590</name>
</gene>
<protein>
    <submittedName>
        <fullName evidence="3">Uncharacterized protein</fullName>
    </submittedName>
</protein>
<dbReference type="AlphaFoldDB" id="A0A511D2W1"/>
<evidence type="ECO:0000256" key="1">
    <source>
        <dbReference type="SAM" id="MobiDB-lite"/>
    </source>
</evidence>
<accession>A0A511D2W1</accession>
<feature type="region of interest" description="Disordered" evidence="1">
    <location>
        <begin position="50"/>
        <end position="135"/>
    </location>
</feature>
<keyword evidence="2" id="KW-1133">Transmembrane helix</keyword>
<dbReference type="Proteomes" id="UP000321328">
    <property type="component" value="Unassembled WGS sequence"/>
</dbReference>
<keyword evidence="4" id="KW-1185">Reference proteome</keyword>
<sequence length="135" mass="14105">MESRENAGVARSLLRAYRDAALAVGVCVLAAAGAAAVLLPGRPLDERSLPWPFANENDQPAGHRWPAGGRAGARGGLGAGHRRRLMAGRRGPARCGDYAGRRGWPTETDSDWGERDLSGPRRHDTDAPAGGGGGE</sequence>
<name>A0A511D2W1_9PSEU</name>
<evidence type="ECO:0000256" key="2">
    <source>
        <dbReference type="SAM" id="Phobius"/>
    </source>
</evidence>
<evidence type="ECO:0000313" key="4">
    <source>
        <dbReference type="Proteomes" id="UP000321328"/>
    </source>
</evidence>
<organism evidence="3 4">
    <name type="scientific">Pseudonocardia asaccharolytica DSM 44247 = NBRC 16224</name>
    <dbReference type="NCBI Taxonomy" id="1123024"/>
    <lineage>
        <taxon>Bacteria</taxon>
        <taxon>Bacillati</taxon>
        <taxon>Actinomycetota</taxon>
        <taxon>Actinomycetes</taxon>
        <taxon>Pseudonocardiales</taxon>
        <taxon>Pseudonocardiaceae</taxon>
        <taxon>Pseudonocardia</taxon>
    </lineage>
</organism>
<feature type="transmembrane region" description="Helical" evidence="2">
    <location>
        <begin position="20"/>
        <end position="39"/>
    </location>
</feature>
<feature type="compositionally biased region" description="Basic and acidic residues" evidence="1">
    <location>
        <begin position="112"/>
        <end position="126"/>
    </location>
</feature>
<proteinExistence type="predicted"/>
<keyword evidence="2" id="KW-0812">Transmembrane</keyword>
<dbReference type="EMBL" id="BJVI01000031">
    <property type="protein sequence ID" value="GEL19122.1"/>
    <property type="molecule type" value="Genomic_DNA"/>
</dbReference>
<comment type="caution">
    <text evidence="3">The sequence shown here is derived from an EMBL/GenBank/DDBJ whole genome shotgun (WGS) entry which is preliminary data.</text>
</comment>
<reference evidence="3 4" key="1">
    <citation type="submission" date="2019-07" db="EMBL/GenBank/DDBJ databases">
        <title>Whole genome shotgun sequence of Pseudonocardia asaccharolytica NBRC 16224.</title>
        <authorList>
            <person name="Hosoyama A."/>
            <person name="Uohara A."/>
            <person name="Ohji S."/>
            <person name="Ichikawa N."/>
        </authorList>
    </citation>
    <scope>NUCLEOTIDE SEQUENCE [LARGE SCALE GENOMIC DNA]</scope>
    <source>
        <strain evidence="3 4">NBRC 16224</strain>
    </source>
</reference>